<dbReference type="GO" id="GO:0006465">
    <property type="term" value="P:signal peptide processing"/>
    <property type="evidence" value="ECO:0007669"/>
    <property type="project" value="InterPro"/>
</dbReference>
<evidence type="ECO:0000256" key="2">
    <source>
        <dbReference type="ARBA" id="ARBA00005245"/>
    </source>
</evidence>
<dbReference type="InterPro" id="IPR009542">
    <property type="entry name" value="Spc1/SPCS1"/>
</dbReference>
<feature type="region of interest" description="Disordered" evidence="9">
    <location>
        <begin position="70"/>
        <end position="90"/>
    </location>
</feature>
<comment type="subcellular location">
    <subcellularLocation>
        <location evidence="1">Endoplasmic reticulum membrane</location>
        <topology evidence="1">Multi-pass membrane protein</topology>
    </subcellularLocation>
</comment>
<evidence type="ECO:0000256" key="10">
    <source>
        <dbReference type="SAM" id="Phobius"/>
    </source>
</evidence>
<dbReference type="AlphaFoldDB" id="A0AAN9KLC0"/>
<evidence type="ECO:0000256" key="6">
    <source>
        <dbReference type="ARBA" id="ARBA00022989"/>
    </source>
</evidence>
<evidence type="ECO:0000256" key="8">
    <source>
        <dbReference type="ARBA" id="ARBA00045204"/>
    </source>
</evidence>
<dbReference type="PANTHER" id="PTHR13202:SF0">
    <property type="entry name" value="SIGNAL PEPTIDASE COMPLEX SUBUNIT 1"/>
    <property type="match status" value="1"/>
</dbReference>
<dbReference type="Pfam" id="PF06645">
    <property type="entry name" value="SPC12"/>
    <property type="match status" value="1"/>
</dbReference>
<proteinExistence type="inferred from homology"/>
<name>A0AAN9KLC0_CLITE</name>
<gene>
    <name evidence="11" type="ORF">RJT34_03763</name>
</gene>
<evidence type="ECO:0000313" key="11">
    <source>
        <dbReference type="EMBL" id="KAK7319051.1"/>
    </source>
</evidence>
<reference evidence="11 12" key="1">
    <citation type="submission" date="2024-01" db="EMBL/GenBank/DDBJ databases">
        <title>The genomes of 5 underutilized Papilionoideae crops provide insights into root nodulation and disease resistance.</title>
        <authorList>
            <person name="Yuan L."/>
        </authorList>
    </citation>
    <scope>NUCLEOTIDE SEQUENCE [LARGE SCALE GENOMIC DNA]</scope>
    <source>
        <strain evidence="11">LY-2023</strain>
        <tissue evidence="11">Leaf</tissue>
    </source>
</reference>
<evidence type="ECO:0000256" key="3">
    <source>
        <dbReference type="ARBA" id="ARBA00017059"/>
    </source>
</evidence>
<evidence type="ECO:0000313" key="12">
    <source>
        <dbReference type="Proteomes" id="UP001359559"/>
    </source>
</evidence>
<comment type="function">
    <text evidence="8">Component of the signal peptidase complex (SPC) which catalyzes the cleavage of N-terminal signal sequences from nascent proteins as they are translocated into the lumen of the endoplasmic reticulum. Dispensable for SPC enzymatic activity.</text>
</comment>
<feature type="transmembrane region" description="Helical" evidence="10">
    <location>
        <begin position="12"/>
        <end position="32"/>
    </location>
</feature>
<evidence type="ECO:0000256" key="1">
    <source>
        <dbReference type="ARBA" id="ARBA00004477"/>
    </source>
</evidence>
<evidence type="ECO:0000256" key="5">
    <source>
        <dbReference type="ARBA" id="ARBA00022824"/>
    </source>
</evidence>
<comment type="similarity">
    <text evidence="2">Belongs to the SPCS1 family.</text>
</comment>
<protein>
    <recommendedName>
        <fullName evidence="3">Signal peptidase complex subunit 1</fullName>
    </recommendedName>
</protein>
<evidence type="ECO:0000256" key="7">
    <source>
        <dbReference type="ARBA" id="ARBA00023136"/>
    </source>
</evidence>
<dbReference type="EMBL" id="JAYKXN010000001">
    <property type="protein sequence ID" value="KAK7319051.1"/>
    <property type="molecule type" value="Genomic_DNA"/>
</dbReference>
<feature type="transmembrane region" description="Helical" evidence="10">
    <location>
        <begin position="38"/>
        <end position="59"/>
    </location>
</feature>
<evidence type="ECO:0000256" key="9">
    <source>
        <dbReference type="SAM" id="MobiDB-lite"/>
    </source>
</evidence>
<comment type="caution">
    <text evidence="11">The sequence shown here is derived from an EMBL/GenBank/DDBJ whole genome shotgun (WGS) entry which is preliminary data.</text>
</comment>
<dbReference type="Proteomes" id="UP001359559">
    <property type="component" value="Unassembled WGS sequence"/>
</dbReference>
<dbReference type="GO" id="GO:0045047">
    <property type="term" value="P:protein targeting to ER"/>
    <property type="evidence" value="ECO:0007669"/>
    <property type="project" value="TreeGrafter"/>
</dbReference>
<evidence type="ECO:0000256" key="4">
    <source>
        <dbReference type="ARBA" id="ARBA00022692"/>
    </source>
</evidence>
<sequence length="135" mass="14969">MDWQGQKVAELLMQIMLLSFAVIAFASGYVMASFQLMILMYAGGVVLTTLIIVPNWPFFNRHPLKWLDPSEVEKNPKPQPSPNVTQKKKTVKNDTVGLARLPDIIVSYSLGAQLGLPVCGDFKEIGFISQAKAFL</sequence>
<keyword evidence="6 10" id="KW-1133">Transmembrane helix</keyword>
<dbReference type="PANTHER" id="PTHR13202">
    <property type="entry name" value="MICROSOMAL SIGNAL PEPTIDASE 12 KDA SUBUNIT"/>
    <property type="match status" value="1"/>
</dbReference>
<keyword evidence="4 10" id="KW-0812">Transmembrane</keyword>
<dbReference type="GO" id="GO:0005787">
    <property type="term" value="C:signal peptidase complex"/>
    <property type="evidence" value="ECO:0007669"/>
    <property type="project" value="InterPro"/>
</dbReference>
<keyword evidence="7 10" id="KW-0472">Membrane</keyword>
<keyword evidence="5" id="KW-0256">Endoplasmic reticulum</keyword>
<accession>A0AAN9KLC0</accession>
<keyword evidence="12" id="KW-1185">Reference proteome</keyword>
<organism evidence="11 12">
    <name type="scientific">Clitoria ternatea</name>
    <name type="common">Butterfly pea</name>
    <dbReference type="NCBI Taxonomy" id="43366"/>
    <lineage>
        <taxon>Eukaryota</taxon>
        <taxon>Viridiplantae</taxon>
        <taxon>Streptophyta</taxon>
        <taxon>Embryophyta</taxon>
        <taxon>Tracheophyta</taxon>
        <taxon>Spermatophyta</taxon>
        <taxon>Magnoliopsida</taxon>
        <taxon>eudicotyledons</taxon>
        <taxon>Gunneridae</taxon>
        <taxon>Pentapetalae</taxon>
        <taxon>rosids</taxon>
        <taxon>fabids</taxon>
        <taxon>Fabales</taxon>
        <taxon>Fabaceae</taxon>
        <taxon>Papilionoideae</taxon>
        <taxon>50 kb inversion clade</taxon>
        <taxon>NPAAA clade</taxon>
        <taxon>indigoferoid/millettioid clade</taxon>
        <taxon>Phaseoleae</taxon>
        <taxon>Clitoria</taxon>
    </lineage>
</organism>